<feature type="modified residue" description="4-aspartylphosphate" evidence="1">
    <location>
        <position position="54"/>
    </location>
</feature>
<keyword evidence="1" id="KW-0597">Phosphoprotein</keyword>
<accession>A0ABS9ENL0</accession>
<dbReference type="PROSITE" id="PS50110">
    <property type="entry name" value="RESPONSE_REGULATORY"/>
    <property type="match status" value="1"/>
</dbReference>
<dbReference type="SUPFAM" id="SSF52172">
    <property type="entry name" value="CheY-like"/>
    <property type="match status" value="1"/>
</dbReference>
<dbReference type="Proteomes" id="UP001200430">
    <property type="component" value="Unassembled WGS sequence"/>
</dbReference>
<dbReference type="Pfam" id="PF00072">
    <property type="entry name" value="Response_reg"/>
    <property type="match status" value="1"/>
</dbReference>
<reference evidence="5 6" key="1">
    <citation type="submission" date="2022-01" db="EMBL/GenBank/DDBJ databases">
        <title>Dethiosulfovibrio faecalis sp. nov., a novel proteolytic, non-sulfur-reducing bacterium isolated from a marine aquaculture solid waste bioreactor.</title>
        <authorList>
            <person name="Grabowski S."/>
            <person name="Apolinario E."/>
            <person name="Schneider N."/>
            <person name="Marshall C.W."/>
            <person name="Sowers K.R."/>
        </authorList>
    </citation>
    <scope>NUCLEOTIDE SEQUENCE [LARGE SCALE GENOMIC DNA]</scope>
    <source>
        <strain evidence="5 6">DSM 12537</strain>
    </source>
</reference>
<dbReference type="PANTHER" id="PTHR45228:SF1">
    <property type="entry name" value="CYCLIC DI-GMP PHOSPHODIESTERASE TM_0186"/>
    <property type="match status" value="1"/>
</dbReference>
<dbReference type="InterPro" id="IPR037522">
    <property type="entry name" value="HD_GYP_dom"/>
</dbReference>
<dbReference type="EMBL" id="JAKGUD010000008">
    <property type="protein sequence ID" value="MCF4142783.1"/>
    <property type="molecule type" value="Genomic_DNA"/>
</dbReference>
<comment type="caution">
    <text evidence="5">The sequence shown here is derived from an EMBL/GenBank/DDBJ whole genome shotgun (WGS) entry which is preliminary data.</text>
</comment>
<gene>
    <name evidence="5" type="ORF">L2W38_08130</name>
</gene>
<dbReference type="InterPro" id="IPR011006">
    <property type="entry name" value="CheY-like_superfamily"/>
</dbReference>
<feature type="domain" description="HD-GYP" evidence="4">
    <location>
        <begin position="156"/>
        <end position="353"/>
    </location>
</feature>
<dbReference type="SMART" id="SM00471">
    <property type="entry name" value="HDc"/>
    <property type="match status" value="1"/>
</dbReference>
<dbReference type="SMART" id="SM00448">
    <property type="entry name" value="REC"/>
    <property type="match status" value="1"/>
</dbReference>
<evidence type="ECO:0000259" key="4">
    <source>
        <dbReference type="PROSITE" id="PS51832"/>
    </source>
</evidence>
<dbReference type="InterPro" id="IPR006674">
    <property type="entry name" value="HD_domain"/>
</dbReference>
<sequence>MATVLIVEDERTTRKVLALGIKNLGYRVMEAESGEEALSMLLGVDSDIDMILMDVVMPGMDGIETTGRIRSMEIPAVIIMLTSDDSSETIKRAVMAGADDYMTKPVDPNQLATRLELALKASSFYVYRHNFASQIEGFESFHAEDRKSMDIIASKNENLLSDLLKTLNLIAKMRDNDTYEHTSRVGWLSMALAKTMGEPEDEVLSLGLAAPLHDIGKIGVPDSILLKPGSLTDREWEIMKQHPIFGWKLLSRFSSGVLMTAASVALNHHERWDGSGYPKGLKGEEIPLYGRIVAVADSFDAMISPRPYKEAKPVDWGFEEIRSLAGIQFCPETVKAFISLEEKIEKRYEMEKQAQI</sequence>
<dbReference type="InterPro" id="IPR052020">
    <property type="entry name" value="Cyclic_di-GMP/3'3'-cGAMP_PDE"/>
</dbReference>
<dbReference type="InterPro" id="IPR003607">
    <property type="entry name" value="HD/PDEase_dom"/>
</dbReference>
<dbReference type="Gene3D" id="1.10.3210.10">
    <property type="entry name" value="Hypothetical protein af1432"/>
    <property type="match status" value="1"/>
</dbReference>
<feature type="domain" description="Response regulatory" evidence="2">
    <location>
        <begin position="3"/>
        <end position="119"/>
    </location>
</feature>
<organism evidence="5 6">
    <name type="scientific">Dethiosulfovibrio marinus</name>
    <dbReference type="NCBI Taxonomy" id="133532"/>
    <lineage>
        <taxon>Bacteria</taxon>
        <taxon>Thermotogati</taxon>
        <taxon>Synergistota</taxon>
        <taxon>Synergistia</taxon>
        <taxon>Synergistales</taxon>
        <taxon>Dethiosulfovibrionaceae</taxon>
        <taxon>Dethiosulfovibrio</taxon>
    </lineage>
</organism>
<dbReference type="PROSITE" id="PS51832">
    <property type="entry name" value="HD_GYP"/>
    <property type="match status" value="1"/>
</dbReference>
<dbReference type="PANTHER" id="PTHR45228">
    <property type="entry name" value="CYCLIC DI-GMP PHOSPHODIESTERASE TM_0186-RELATED"/>
    <property type="match status" value="1"/>
</dbReference>
<dbReference type="CDD" id="cd00077">
    <property type="entry name" value="HDc"/>
    <property type="match status" value="1"/>
</dbReference>
<dbReference type="SUPFAM" id="SSF109604">
    <property type="entry name" value="HD-domain/PDEase-like"/>
    <property type="match status" value="1"/>
</dbReference>
<name>A0ABS9ENL0_9BACT</name>
<evidence type="ECO:0000259" key="3">
    <source>
        <dbReference type="PROSITE" id="PS51831"/>
    </source>
</evidence>
<keyword evidence="6" id="KW-1185">Reference proteome</keyword>
<feature type="domain" description="HD" evidence="3">
    <location>
        <begin position="178"/>
        <end position="302"/>
    </location>
</feature>
<dbReference type="CDD" id="cd17546">
    <property type="entry name" value="REC_hyHK_CKI1_RcsC-like"/>
    <property type="match status" value="1"/>
</dbReference>
<dbReference type="Pfam" id="PF13487">
    <property type="entry name" value="HD_5"/>
    <property type="match status" value="1"/>
</dbReference>
<proteinExistence type="predicted"/>
<evidence type="ECO:0000313" key="6">
    <source>
        <dbReference type="Proteomes" id="UP001200430"/>
    </source>
</evidence>
<dbReference type="RefSeq" id="WP_236099504.1">
    <property type="nucleotide sequence ID" value="NZ_JAKGUD010000008.1"/>
</dbReference>
<dbReference type="InterPro" id="IPR001789">
    <property type="entry name" value="Sig_transdc_resp-reg_receiver"/>
</dbReference>
<dbReference type="PROSITE" id="PS51831">
    <property type="entry name" value="HD"/>
    <property type="match status" value="1"/>
</dbReference>
<evidence type="ECO:0000256" key="1">
    <source>
        <dbReference type="PROSITE-ProRule" id="PRU00169"/>
    </source>
</evidence>
<evidence type="ECO:0000313" key="5">
    <source>
        <dbReference type="EMBL" id="MCF4142783.1"/>
    </source>
</evidence>
<protein>
    <submittedName>
        <fullName evidence="5">Response regulator</fullName>
    </submittedName>
</protein>
<evidence type="ECO:0000259" key="2">
    <source>
        <dbReference type="PROSITE" id="PS50110"/>
    </source>
</evidence>
<dbReference type="Gene3D" id="3.40.50.2300">
    <property type="match status" value="1"/>
</dbReference>